<protein>
    <submittedName>
        <fullName evidence="1">Uncharacterized protein</fullName>
    </submittedName>
</protein>
<evidence type="ECO:0000313" key="2">
    <source>
        <dbReference type="Proteomes" id="UP001165960"/>
    </source>
</evidence>
<organism evidence="1 2">
    <name type="scientific">Entomophthora muscae</name>
    <dbReference type="NCBI Taxonomy" id="34485"/>
    <lineage>
        <taxon>Eukaryota</taxon>
        <taxon>Fungi</taxon>
        <taxon>Fungi incertae sedis</taxon>
        <taxon>Zoopagomycota</taxon>
        <taxon>Entomophthoromycotina</taxon>
        <taxon>Entomophthoromycetes</taxon>
        <taxon>Entomophthorales</taxon>
        <taxon>Entomophthoraceae</taxon>
        <taxon>Entomophthora</taxon>
    </lineage>
</organism>
<reference evidence="1" key="1">
    <citation type="submission" date="2022-04" db="EMBL/GenBank/DDBJ databases">
        <title>Genome of the entomopathogenic fungus Entomophthora muscae.</title>
        <authorList>
            <person name="Elya C."/>
            <person name="Lovett B.R."/>
            <person name="Lee E."/>
            <person name="Macias A.M."/>
            <person name="Hajek A.E."/>
            <person name="De Bivort B.L."/>
            <person name="Kasson M.T."/>
            <person name="De Fine Licht H.H."/>
            <person name="Stajich J.E."/>
        </authorList>
    </citation>
    <scope>NUCLEOTIDE SEQUENCE</scope>
    <source>
        <strain evidence="1">Berkeley</strain>
    </source>
</reference>
<name>A0ACC2UJE3_9FUNG</name>
<gene>
    <name evidence="1" type="ORF">DSO57_1039419</name>
</gene>
<proteinExistence type="predicted"/>
<comment type="caution">
    <text evidence="1">The sequence shown here is derived from an EMBL/GenBank/DDBJ whole genome shotgun (WGS) entry which is preliminary data.</text>
</comment>
<evidence type="ECO:0000313" key="1">
    <source>
        <dbReference type="EMBL" id="KAJ9086835.1"/>
    </source>
</evidence>
<sequence length="411" mass="44775">MVTSSEGIFAVLSSPVPGTKGPPRRSERLQARRALAQAISTTIENPMAKLYLLQSVEADNTDPQDDPDSSSIFVNVSIPLPLQTILKVVPGLESALSSLREALNPQGVHATLPMELRNPILRLCTWIEVTVFDTLIRAVLDTGAPTNIISSRLVRRLGFLPDISYAESFFTAGVESIKSNGAYSSVPLRFGELVVTYPAVVLESESYDMLIGTDFLRTYQTEISHLHGHFSILGYTVPLLFKDSSDVFLVSKEETGRRHVCLWYPHGVLGLPYRVANASVKPLPVYGNNQKGLKLWSNQLVRIPPKTQVAVDTGLYLDLPPGLHLEISSINGVSRKEPLAAPGIRDSAAQETLKVLLLNPLSTEMKVSKGQHVATLRIGHNEELSAVHFLGGLEELGISLPDEPLVAAIIP</sequence>
<accession>A0ACC2UJE3</accession>
<dbReference type="Proteomes" id="UP001165960">
    <property type="component" value="Unassembled WGS sequence"/>
</dbReference>
<dbReference type="EMBL" id="QTSX02000657">
    <property type="protein sequence ID" value="KAJ9086835.1"/>
    <property type="molecule type" value="Genomic_DNA"/>
</dbReference>
<keyword evidence="2" id="KW-1185">Reference proteome</keyword>